<reference evidence="1 2" key="1">
    <citation type="journal article" date="2017" name="Front. Microbiol.">
        <title>Labilibaculum manganireducens gen. nov., sp. nov. and Labilibaculum filiforme sp. nov., Novel Bacteroidetes Isolated from Subsurface Sediments of the Baltic Sea.</title>
        <authorList>
            <person name="Vandieken V."/>
            <person name="Marshall I.P."/>
            <person name="Niemann H."/>
            <person name="Engelen B."/>
            <person name="Cypionka H."/>
        </authorList>
    </citation>
    <scope>NUCLEOTIDE SEQUENCE [LARGE SCALE GENOMIC DNA]</scope>
    <source>
        <strain evidence="1 2">59.16B</strain>
    </source>
</reference>
<evidence type="ECO:0000313" key="2">
    <source>
        <dbReference type="Proteomes" id="UP000233535"/>
    </source>
</evidence>
<dbReference type="RefSeq" id="WP_180335671.1">
    <property type="nucleotide sequence ID" value="NZ_MVDD01000005.1"/>
</dbReference>
<organism evidence="1 2">
    <name type="scientific">Labilibaculum filiforme</name>
    <dbReference type="NCBI Taxonomy" id="1940526"/>
    <lineage>
        <taxon>Bacteria</taxon>
        <taxon>Pseudomonadati</taxon>
        <taxon>Bacteroidota</taxon>
        <taxon>Bacteroidia</taxon>
        <taxon>Marinilabiliales</taxon>
        <taxon>Marinifilaceae</taxon>
        <taxon>Labilibaculum</taxon>
    </lineage>
</organism>
<comment type="caution">
    <text evidence="1">The sequence shown here is derived from an EMBL/GenBank/DDBJ whole genome shotgun (WGS) entry which is preliminary data.</text>
</comment>
<evidence type="ECO:0000313" key="1">
    <source>
        <dbReference type="EMBL" id="PKQ63369.1"/>
    </source>
</evidence>
<sequence>MIASTIGRTFLKVFNEKTENNYTAKEFFEKEYFETFYNHSKYFSWPQNSPFVQGITTLENGILGLMSVVKNENGDTKQFSTDEELEDWCNKLKKDPNFGGFKVKTKKQVKIIQKLSLAKRKELLEEFTNKVIEAKNNKNIEASIAIGFPASELKEYATTSGAVTDITIENDIEDIYLSWIGGGLCVGIAGGYSIFFNEPNILFKLYEGWKIYRNYLNDQSLLKLRGNQINTWNGQWLNFAFNKRFREDFDFAQLHTQDVFSVTEQVIEVNTINWSELFFNISNKYPQQTLTGYVFSLGQTNKTLGFYPFHFDKAKTLIHYYKLLFGEQAALTEAKDYEALFGIHIKRACELGSIGLQALEPKNLRKYFGNDSTLTLAKPKLNQKGNETDEDYGIRKCKVLQKDYDNIITYRTYKTWLLAMITKNKEESLEYTNEVARALLAYRAKATKLDRKNLIQSDILGAKSKKAFIDALVTIISEIDENGLLVMKQLRDRVHMMSAEDFGYFVVLLKFDYAYEERNS</sequence>
<protein>
    <submittedName>
        <fullName evidence="1">Uncharacterized protein</fullName>
    </submittedName>
</protein>
<name>A0A2N3HZ67_9BACT</name>
<accession>A0A2N3HZ67</accession>
<proteinExistence type="predicted"/>
<dbReference type="EMBL" id="MVDD01000005">
    <property type="protein sequence ID" value="PKQ63369.1"/>
    <property type="molecule type" value="Genomic_DNA"/>
</dbReference>
<gene>
    <name evidence="1" type="ORF">BZG02_08255</name>
</gene>
<dbReference type="Proteomes" id="UP000233535">
    <property type="component" value="Unassembled WGS sequence"/>
</dbReference>
<keyword evidence="2" id="KW-1185">Reference proteome</keyword>
<dbReference type="AlphaFoldDB" id="A0A2N3HZ67"/>